<sequence>MAEKDQLITIFLHARFPCISARNLLFITCFTHFQKRFSHFQHIQGDGGAVESQSSIETAEISLGTSIHIRKSSARMDWTIANAALFR</sequence>
<gene>
    <name evidence="1" type="ORF">AVEN_59916_1</name>
</gene>
<evidence type="ECO:0000313" key="1">
    <source>
        <dbReference type="EMBL" id="GBM27467.1"/>
    </source>
</evidence>
<comment type="caution">
    <text evidence="1">The sequence shown here is derived from an EMBL/GenBank/DDBJ whole genome shotgun (WGS) entry which is preliminary data.</text>
</comment>
<dbReference type="EMBL" id="BGPR01000585">
    <property type="protein sequence ID" value="GBM27467.1"/>
    <property type="molecule type" value="Genomic_DNA"/>
</dbReference>
<organism evidence="1 2">
    <name type="scientific">Araneus ventricosus</name>
    <name type="common">Orbweaver spider</name>
    <name type="synonym">Epeira ventricosa</name>
    <dbReference type="NCBI Taxonomy" id="182803"/>
    <lineage>
        <taxon>Eukaryota</taxon>
        <taxon>Metazoa</taxon>
        <taxon>Ecdysozoa</taxon>
        <taxon>Arthropoda</taxon>
        <taxon>Chelicerata</taxon>
        <taxon>Arachnida</taxon>
        <taxon>Araneae</taxon>
        <taxon>Araneomorphae</taxon>
        <taxon>Entelegynae</taxon>
        <taxon>Araneoidea</taxon>
        <taxon>Araneidae</taxon>
        <taxon>Araneus</taxon>
    </lineage>
</organism>
<evidence type="ECO:0000313" key="2">
    <source>
        <dbReference type="Proteomes" id="UP000499080"/>
    </source>
</evidence>
<reference evidence="1 2" key="1">
    <citation type="journal article" date="2019" name="Sci. Rep.">
        <title>Orb-weaving spider Araneus ventricosus genome elucidates the spidroin gene catalogue.</title>
        <authorList>
            <person name="Kono N."/>
            <person name="Nakamura H."/>
            <person name="Ohtoshi R."/>
            <person name="Moran D.A.P."/>
            <person name="Shinohara A."/>
            <person name="Yoshida Y."/>
            <person name="Fujiwara M."/>
            <person name="Mori M."/>
            <person name="Tomita M."/>
            <person name="Arakawa K."/>
        </authorList>
    </citation>
    <scope>NUCLEOTIDE SEQUENCE [LARGE SCALE GENOMIC DNA]</scope>
</reference>
<name>A0A4Y2EFA1_ARAVE</name>
<protein>
    <submittedName>
        <fullName evidence="1">Uncharacterized protein</fullName>
    </submittedName>
</protein>
<accession>A0A4Y2EFA1</accession>
<proteinExistence type="predicted"/>
<keyword evidence="2" id="KW-1185">Reference proteome</keyword>
<dbReference type="Proteomes" id="UP000499080">
    <property type="component" value="Unassembled WGS sequence"/>
</dbReference>
<dbReference type="AlphaFoldDB" id="A0A4Y2EFA1"/>